<sequence length="120" mass="11970">MNPGVAVVAVFFAGMGLTALVKPAVIWAPFGVAPTTAESRNEVRAVYGGFGVAVAALLIVADGSAAGFRAGVLMAIAIALLGMVAGRVVSALVEPKALIGFPGFFMVLEAALAGLLLTGR</sequence>
<feature type="transmembrane region" description="Helical" evidence="1">
    <location>
        <begin position="47"/>
        <end position="65"/>
    </location>
</feature>
<protein>
    <submittedName>
        <fullName evidence="2">DUF4345 family protein</fullName>
    </submittedName>
</protein>
<keyword evidence="1" id="KW-0812">Transmembrane</keyword>
<reference evidence="3" key="1">
    <citation type="journal article" date="2019" name="Int. J. Syst. Evol. Microbiol.">
        <title>The Global Catalogue of Microorganisms (GCM) 10K type strain sequencing project: providing services to taxonomists for standard genome sequencing and annotation.</title>
        <authorList>
            <consortium name="The Broad Institute Genomics Platform"/>
            <consortium name="The Broad Institute Genome Sequencing Center for Infectious Disease"/>
            <person name="Wu L."/>
            <person name="Ma J."/>
        </authorList>
    </citation>
    <scope>NUCLEOTIDE SEQUENCE [LARGE SCALE GENOMIC DNA]</scope>
    <source>
        <strain evidence="3">YIM 94188</strain>
    </source>
</reference>
<comment type="caution">
    <text evidence="2">The sequence shown here is derived from an EMBL/GenBank/DDBJ whole genome shotgun (WGS) entry which is preliminary data.</text>
</comment>
<organism evidence="2 3">
    <name type="scientific">Nocardioides vastitatis</name>
    <dbReference type="NCBI Taxonomy" id="2568655"/>
    <lineage>
        <taxon>Bacteria</taxon>
        <taxon>Bacillati</taxon>
        <taxon>Actinomycetota</taxon>
        <taxon>Actinomycetes</taxon>
        <taxon>Propionibacteriales</taxon>
        <taxon>Nocardioidaceae</taxon>
        <taxon>Nocardioides</taxon>
    </lineage>
</organism>
<dbReference type="Proteomes" id="UP001596072">
    <property type="component" value="Unassembled WGS sequence"/>
</dbReference>
<dbReference type="RefSeq" id="WP_206055995.1">
    <property type="nucleotide sequence ID" value="NZ_JBHSNS010000001.1"/>
</dbReference>
<keyword evidence="3" id="KW-1185">Reference proteome</keyword>
<feature type="transmembrane region" description="Helical" evidence="1">
    <location>
        <begin position="72"/>
        <end position="93"/>
    </location>
</feature>
<name>A0ABW0ZER0_9ACTN</name>
<gene>
    <name evidence="2" type="ORF">ACFPQB_04195</name>
</gene>
<accession>A0ABW0ZER0</accession>
<proteinExistence type="predicted"/>
<feature type="transmembrane region" description="Helical" evidence="1">
    <location>
        <begin position="99"/>
        <end position="118"/>
    </location>
</feature>
<dbReference type="InterPro" id="IPR025597">
    <property type="entry name" value="DUF4345"/>
</dbReference>
<evidence type="ECO:0000313" key="3">
    <source>
        <dbReference type="Proteomes" id="UP001596072"/>
    </source>
</evidence>
<keyword evidence="1" id="KW-0472">Membrane</keyword>
<dbReference type="EMBL" id="JBHSNS010000001">
    <property type="protein sequence ID" value="MFC5728104.1"/>
    <property type="molecule type" value="Genomic_DNA"/>
</dbReference>
<evidence type="ECO:0000313" key="2">
    <source>
        <dbReference type="EMBL" id="MFC5728104.1"/>
    </source>
</evidence>
<dbReference type="Pfam" id="PF14248">
    <property type="entry name" value="DUF4345"/>
    <property type="match status" value="1"/>
</dbReference>
<keyword evidence="1" id="KW-1133">Transmembrane helix</keyword>
<evidence type="ECO:0000256" key="1">
    <source>
        <dbReference type="SAM" id="Phobius"/>
    </source>
</evidence>